<evidence type="ECO:0000313" key="10">
    <source>
        <dbReference type="EMBL" id="CAD6257186.1"/>
    </source>
</evidence>
<dbReference type="GO" id="GO:0003700">
    <property type="term" value="F:DNA-binding transcription factor activity"/>
    <property type="evidence" value="ECO:0007669"/>
    <property type="project" value="InterPro"/>
</dbReference>
<sequence length="446" mass="47778">MGSTNNWLGFASFSGAADAVLHPLPPQGEEDAEAPKLEDFLGLQEPTAPVAARPFAAGSGASSIGLSMIKNWQRSQPAPAPAGVDSMALATTATSSPEGSRKVVDGGESGGTVLVDTAQQRKASVDTFGQRTSIYRGVTKFVLDFVSHKSSSCFCFPATWHRWTGRYEAHLWDNSCRREGQTRKGRQGGYDKEEKAAKAYDLAALKKSSGFSRGASIYRGVTRHHQHGRWQARIGRVAGNKDLYLGTFSTQEEAAEAYDIAAIKFRGLNAVTNFDMSRYDVKSIIESSSLPVGSTTKRPKDGTDQSDIDVNGNCAEVAGPMTATNLLTDGIGSYGPEHCGYSGWSPAAMVPISLQYSKGRGHSKLWCKEELDGAVVSAAHNLHQLQHIPASAGTHNFFQPSQVQDVAGAVDVPSLSVDTNSLLYDRGIALVTTEPWGLAMPCRLPH</sequence>
<dbReference type="PROSITE" id="PS51032">
    <property type="entry name" value="AP2_ERF"/>
    <property type="match status" value="2"/>
</dbReference>
<evidence type="ECO:0000256" key="6">
    <source>
        <dbReference type="ARBA" id="ARBA00023242"/>
    </source>
</evidence>
<evidence type="ECO:0000256" key="1">
    <source>
        <dbReference type="ARBA" id="ARBA00004123"/>
    </source>
</evidence>
<dbReference type="InterPro" id="IPR001471">
    <property type="entry name" value="AP2/ERF_dom"/>
</dbReference>
<comment type="similarity">
    <text evidence="7">Belongs to the AP2/ERF transcription factor family. AP2 subfamily.</text>
</comment>
<keyword evidence="2" id="KW-0677">Repeat</keyword>
<accession>A0A811QDS8</accession>
<dbReference type="GO" id="GO:0005634">
    <property type="term" value="C:nucleus"/>
    <property type="evidence" value="ECO:0007669"/>
    <property type="project" value="UniProtKB-SubCell"/>
</dbReference>
<dbReference type="Gene3D" id="3.30.730.10">
    <property type="entry name" value="AP2/ERF domain"/>
    <property type="match status" value="2"/>
</dbReference>
<comment type="subcellular location">
    <subcellularLocation>
        <location evidence="1">Nucleus</location>
    </subcellularLocation>
</comment>
<protein>
    <recommendedName>
        <fullName evidence="9">AP2/ERF domain-containing protein</fullName>
    </recommendedName>
</protein>
<evidence type="ECO:0000313" key="11">
    <source>
        <dbReference type="Proteomes" id="UP000604825"/>
    </source>
</evidence>
<reference evidence="10" key="1">
    <citation type="submission" date="2020-10" db="EMBL/GenBank/DDBJ databases">
        <authorList>
            <person name="Han B."/>
            <person name="Lu T."/>
            <person name="Zhao Q."/>
            <person name="Huang X."/>
            <person name="Zhao Y."/>
        </authorList>
    </citation>
    <scope>NUCLEOTIDE SEQUENCE</scope>
</reference>
<evidence type="ECO:0000256" key="7">
    <source>
        <dbReference type="ARBA" id="ARBA00037973"/>
    </source>
</evidence>
<dbReference type="AlphaFoldDB" id="A0A811QDS8"/>
<evidence type="ECO:0000256" key="2">
    <source>
        <dbReference type="ARBA" id="ARBA00022737"/>
    </source>
</evidence>
<dbReference type="SMART" id="SM00380">
    <property type="entry name" value="AP2"/>
    <property type="match status" value="2"/>
</dbReference>
<evidence type="ECO:0000256" key="5">
    <source>
        <dbReference type="ARBA" id="ARBA00023163"/>
    </source>
</evidence>
<dbReference type="InterPro" id="IPR036955">
    <property type="entry name" value="AP2/ERF_dom_sf"/>
</dbReference>
<dbReference type="SUPFAM" id="SSF54171">
    <property type="entry name" value="DNA-binding domain"/>
    <property type="match status" value="2"/>
</dbReference>
<keyword evidence="3" id="KW-0805">Transcription regulation</keyword>
<name>A0A811QDS8_9POAL</name>
<keyword evidence="4" id="KW-0238">DNA-binding</keyword>
<organism evidence="10 11">
    <name type="scientific">Miscanthus lutarioriparius</name>
    <dbReference type="NCBI Taxonomy" id="422564"/>
    <lineage>
        <taxon>Eukaryota</taxon>
        <taxon>Viridiplantae</taxon>
        <taxon>Streptophyta</taxon>
        <taxon>Embryophyta</taxon>
        <taxon>Tracheophyta</taxon>
        <taxon>Spermatophyta</taxon>
        <taxon>Magnoliopsida</taxon>
        <taxon>Liliopsida</taxon>
        <taxon>Poales</taxon>
        <taxon>Poaceae</taxon>
        <taxon>PACMAD clade</taxon>
        <taxon>Panicoideae</taxon>
        <taxon>Andropogonodae</taxon>
        <taxon>Andropogoneae</taxon>
        <taxon>Saccharinae</taxon>
        <taxon>Miscanthus</taxon>
    </lineage>
</organism>
<dbReference type="InterPro" id="IPR016177">
    <property type="entry name" value="DNA-bd_dom_sf"/>
</dbReference>
<keyword evidence="11" id="KW-1185">Reference proteome</keyword>
<dbReference type="GO" id="GO:0003677">
    <property type="term" value="F:DNA binding"/>
    <property type="evidence" value="ECO:0007669"/>
    <property type="project" value="UniProtKB-KW"/>
</dbReference>
<dbReference type="CDD" id="cd00018">
    <property type="entry name" value="AP2"/>
    <property type="match status" value="1"/>
</dbReference>
<dbReference type="PANTHER" id="PTHR32467">
    <property type="entry name" value="AP2-LIKE ETHYLENE-RESPONSIVE TRANSCRIPTION FACTOR"/>
    <property type="match status" value="1"/>
</dbReference>
<proteinExistence type="inferred from homology"/>
<comment type="caution">
    <text evidence="10">The sequence shown here is derived from an EMBL/GenBank/DDBJ whole genome shotgun (WGS) entry which is preliminary data.</text>
</comment>
<evidence type="ECO:0000256" key="4">
    <source>
        <dbReference type="ARBA" id="ARBA00023125"/>
    </source>
</evidence>
<evidence type="ECO:0000256" key="3">
    <source>
        <dbReference type="ARBA" id="ARBA00023015"/>
    </source>
</evidence>
<dbReference type="OrthoDB" id="207175at2759"/>
<evidence type="ECO:0000259" key="9">
    <source>
        <dbReference type="PROSITE" id="PS51032"/>
    </source>
</evidence>
<dbReference type="EMBL" id="CAJGYO010000010">
    <property type="protein sequence ID" value="CAD6257186.1"/>
    <property type="molecule type" value="Genomic_DNA"/>
</dbReference>
<feature type="domain" description="AP2/ERF" evidence="9">
    <location>
        <begin position="134"/>
        <end position="206"/>
    </location>
</feature>
<dbReference type="PANTHER" id="PTHR32467:SF241">
    <property type="entry name" value="OS01G0899800 PROTEIN"/>
    <property type="match status" value="1"/>
</dbReference>
<evidence type="ECO:0000256" key="8">
    <source>
        <dbReference type="SAM" id="MobiDB-lite"/>
    </source>
</evidence>
<feature type="region of interest" description="Disordered" evidence="8">
    <location>
        <begin position="290"/>
        <end position="309"/>
    </location>
</feature>
<keyword evidence="6" id="KW-0539">Nucleus</keyword>
<keyword evidence="5" id="KW-0804">Transcription</keyword>
<dbReference type="FunFam" id="3.30.730.10:FF:000002">
    <property type="entry name" value="AP2-like ethylene-responsive transcription factor"/>
    <property type="match status" value="1"/>
</dbReference>
<dbReference type="Pfam" id="PF00847">
    <property type="entry name" value="AP2"/>
    <property type="match status" value="1"/>
</dbReference>
<dbReference type="Proteomes" id="UP000604825">
    <property type="component" value="Unassembled WGS sequence"/>
</dbReference>
<feature type="domain" description="AP2/ERF" evidence="9">
    <location>
        <begin position="217"/>
        <end position="275"/>
    </location>
</feature>
<gene>
    <name evidence="10" type="ORF">NCGR_LOCUS40676</name>
</gene>